<dbReference type="InterPro" id="IPR023298">
    <property type="entry name" value="ATPase_P-typ_TM_dom_sf"/>
</dbReference>
<proteinExistence type="predicted"/>
<evidence type="ECO:0000256" key="4">
    <source>
        <dbReference type="ARBA" id="ARBA00022840"/>
    </source>
</evidence>
<feature type="transmembrane region" description="Helical" evidence="8">
    <location>
        <begin position="804"/>
        <end position="824"/>
    </location>
</feature>
<dbReference type="Pfam" id="PF00122">
    <property type="entry name" value="E1-E2_ATPase"/>
    <property type="match status" value="1"/>
</dbReference>
<keyword evidence="4" id="KW-0067">ATP-binding</keyword>
<evidence type="ECO:0000256" key="5">
    <source>
        <dbReference type="ARBA" id="ARBA00022967"/>
    </source>
</evidence>
<feature type="transmembrane region" description="Helical" evidence="8">
    <location>
        <begin position="696"/>
        <end position="716"/>
    </location>
</feature>
<feature type="transmembrane region" description="Helical" evidence="8">
    <location>
        <begin position="836"/>
        <end position="856"/>
    </location>
</feature>
<feature type="transmembrane region" description="Helical" evidence="8">
    <location>
        <begin position="664"/>
        <end position="684"/>
    </location>
</feature>
<dbReference type="PROSITE" id="PS00154">
    <property type="entry name" value="ATPASE_E1_E2"/>
    <property type="match status" value="1"/>
</dbReference>
<comment type="caution">
    <text evidence="10">The sequence shown here is derived from an EMBL/GenBank/DDBJ whole genome shotgun (WGS) entry which is preliminary data.</text>
</comment>
<evidence type="ECO:0000313" key="10">
    <source>
        <dbReference type="EMBL" id="MBM5570264.1"/>
    </source>
</evidence>
<organism evidence="10 11">
    <name type="scientific">Deefgea chitinilytica</name>
    <dbReference type="NCBI Taxonomy" id="570276"/>
    <lineage>
        <taxon>Bacteria</taxon>
        <taxon>Pseudomonadati</taxon>
        <taxon>Pseudomonadota</taxon>
        <taxon>Betaproteobacteria</taxon>
        <taxon>Neisseriales</taxon>
        <taxon>Chitinibacteraceae</taxon>
        <taxon>Deefgea</taxon>
    </lineage>
</organism>
<feature type="transmembrane region" description="Helical" evidence="8">
    <location>
        <begin position="51"/>
        <end position="69"/>
    </location>
</feature>
<dbReference type="Pfam" id="PF00690">
    <property type="entry name" value="Cation_ATPase_N"/>
    <property type="match status" value="1"/>
</dbReference>
<sequence>MSSDEVLTHWQSHAEHGLSHALAQTRQLEFGKNQLPTAVAQSLWQRIWHQLAQPLVLVLIFAGAVTLALGEWVDASVILGVVVINAVVGLIQEGRAEQALLALAEHLGQDVHTVRDGQALRLAVEELVPGDVVHLSAGDKVPADLRLFHANELAAHEAMLTGESLPVDKHIKALDAATQLAERGNMVFGGTMLLRGNAKGVVVATGLNTETGKIAASLLQTDAMITPLTRQITQFANQLLWIIIALAVLTFAVGMVRGESAYDMFMAAVALAIGAIPEGLPAAVTITLAIGVARMAQQGAIIRHLPAVETLGGTTVICSDKTGTLTENRMTVTALYVAGKVEKLMYVDRGFDNQDLDQDTSRLIQAAVLCNDAVLLSDGTFTGDPTETALLVMAQQFGLEVAVIRQQAPRRDAVSFSAERKSMQTLHCSAEGSIAQHYLKGAPEVILPLCALGDEVAAQVSEMAAMGLRVLAFAARGNDAAKLDLELDLSASNSGCDWRFLGLIGMIDPPRQEVKAAILQCQAAGIRIKMITGDHPVTAAAIATQLGLMQANTTVLTGQELAKNSPEQLQEIVRNVAVFARVAPEQKLQLVRALQANGEIVAMTGDGVNDAPALKAAEIGIAMGQGGTEVAKEAAAMVLTDNNFATLVAAVRQGRGVYANLQKFITWTLPTNIGEGCVILVAILSGTLLPVTPLQILWINMSTALLLGMMLAFEPVESTVMQQLPRNPRAALLSKTLVFRMVLVGFLFLLLVFGLFHWALAQEVPVGQARTIAVNAFVVAQIAYLFTCRSLTGGCWSLGWCSNPSVWLGSAVMLVLQGLFTYWAPMNHLFGSSPFAAVYWLWISVGALLIGLLVELEKMRTTAAARSSVR</sequence>
<evidence type="ECO:0000313" key="11">
    <source>
        <dbReference type="Proteomes" id="UP001195660"/>
    </source>
</evidence>
<comment type="subcellular location">
    <subcellularLocation>
        <location evidence="1">Membrane</location>
        <topology evidence="1">Multi-pass membrane protein</topology>
    </subcellularLocation>
</comment>
<evidence type="ECO:0000256" key="2">
    <source>
        <dbReference type="ARBA" id="ARBA00022692"/>
    </source>
</evidence>
<keyword evidence="3" id="KW-0547">Nucleotide-binding</keyword>
<name>A0ABS2C7Z4_9NEIS</name>
<keyword evidence="5" id="KW-1278">Translocase</keyword>
<dbReference type="Proteomes" id="UP001195660">
    <property type="component" value="Unassembled WGS sequence"/>
</dbReference>
<evidence type="ECO:0000256" key="6">
    <source>
        <dbReference type="ARBA" id="ARBA00022989"/>
    </source>
</evidence>
<keyword evidence="6 8" id="KW-1133">Transmembrane helix</keyword>
<feature type="transmembrane region" description="Helical" evidence="8">
    <location>
        <begin position="239"/>
        <end position="258"/>
    </location>
</feature>
<feature type="transmembrane region" description="Helical" evidence="8">
    <location>
        <begin position="772"/>
        <end position="792"/>
    </location>
</feature>
<dbReference type="InterPro" id="IPR001757">
    <property type="entry name" value="P_typ_ATPase"/>
</dbReference>
<dbReference type="InterPro" id="IPR023214">
    <property type="entry name" value="HAD_sf"/>
</dbReference>
<dbReference type="NCBIfam" id="TIGR01494">
    <property type="entry name" value="ATPase_P-type"/>
    <property type="match status" value="2"/>
</dbReference>
<dbReference type="InterPro" id="IPR044492">
    <property type="entry name" value="P_typ_ATPase_HD_dom"/>
</dbReference>
<evidence type="ECO:0000256" key="7">
    <source>
        <dbReference type="ARBA" id="ARBA00023136"/>
    </source>
</evidence>
<feature type="transmembrane region" description="Helical" evidence="8">
    <location>
        <begin position="737"/>
        <end position="760"/>
    </location>
</feature>
<evidence type="ECO:0000256" key="1">
    <source>
        <dbReference type="ARBA" id="ARBA00004141"/>
    </source>
</evidence>
<evidence type="ECO:0000259" key="9">
    <source>
        <dbReference type="SMART" id="SM00831"/>
    </source>
</evidence>
<dbReference type="InterPro" id="IPR004014">
    <property type="entry name" value="ATPase_P-typ_cation-transptr_N"/>
</dbReference>
<dbReference type="Gene3D" id="3.40.50.1000">
    <property type="entry name" value="HAD superfamily/HAD-like"/>
    <property type="match status" value="1"/>
</dbReference>
<feature type="domain" description="Cation-transporting P-type ATPase N-terminal" evidence="9">
    <location>
        <begin position="1"/>
        <end position="71"/>
    </location>
</feature>
<dbReference type="EMBL" id="WOFE01000001">
    <property type="protein sequence ID" value="MBM5570264.1"/>
    <property type="molecule type" value="Genomic_DNA"/>
</dbReference>
<dbReference type="Gene3D" id="2.70.150.10">
    <property type="entry name" value="Calcium-transporting ATPase, cytoplasmic transduction domain A"/>
    <property type="match status" value="1"/>
</dbReference>
<dbReference type="InterPro" id="IPR036412">
    <property type="entry name" value="HAD-like_sf"/>
</dbReference>
<keyword evidence="7 8" id="KW-0472">Membrane</keyword>
<dbReference type="SUPFAM" id="SSF56784">
    <property type="entry name" value="HAD-like"/>
    <property type="match status" value="1"/>
</dbReference>
<dbReference type="PRINTS" id="PR00119">
    <property type="entry name" value="CATATPASE"/>
</dbReference>
<dbReference type="InterPro" id="IPR018303">
    <property type="entry name" value="ATPase_P-typ_P_site"/>
</dbReference>
<feature type="transmembrane region" description="Helical" evidence="8">
    <location>
        <begin position="264"/>
        <end position="293"/>
    </location>
</feature>
<reference evidence="10 11" key="1">
    <citation type="submission" date="2019-11" db="EMBL/GenBank/DDBJ databases">
        <title>Novel Deefgea species.</title>
        <authorList>
            <person name="Han J.-H."/>
        </authorList>
    </citation>
    <scope>NUCLEOTIDE SEQUENCE [LARGE SCALE GENOMIC DNA]</scope>
    <source>
        <strain evidence="10 11">LMG 24817</strain>
    </source>
</reference>
<dbReference type="Gene3D" id="1.20.1110.10">
    <property type="entry name" value="Calcium-transporting ATPase, transmembrane domain"/>
    <property type="match status" value="1"/>
</dbReference>
<dbReference type="InterPro" id="IPR023299">
    <property type="entry name" value="ATPase_P-typ_cyto_dom_N"/>
</dbReference>
<evidence type="ECO:0000256" key="3">
    <source>
        <dbReference type="ARBA" id="ARBA00022741"/>
    </source>
</evidence>
<dbReference type="Pfam" id="PF13246">
    <property type="entry name" value="Cation_ATPase"/>
    <property type="match status" value="1"/>
</dbReference>
<evidence type="ECO:0000256" key="8">
    <source>
        <dbReference type="SAM" id="Phobius"/>
    </source>
</evidence>
<gene>
    <name evidence="10" type="ORF">GM173_01595</name>
</gene>
<keyword evidence="2 8" id="KW-0812">Transmembrane</keyword>
<dbReference type="InterPro" id="IPR008250">
    <property type="entry name" value="ATPase_P-typ_transduc_dom_A_sf"/>
</dbReference>
<dbReference type="SFLD" id="SFLDG00002">
    <property type="entry name" value="C1.7:_P-type_atpase_like"/>
    <property type="match status" value="1"/>
</dbReference>
<dbReference type="InterPro" id="IPR006068">
    <property type="entry name" value="ATPase_P-typ_cation-transptr_C"/>
</dbReference>
<dbReference type="InterPro" id="IPR059000">
    <property type="entry name" value="ATPase_P-type_domA"/>
</dbReference>
<dbReference type="PRINTS" id="PR00120">
    <property type="entry name" value="HATPASE"/>
</dbReference>
<dbReference type="SMART" id="SM00831">
    <property type="entry name" value="Cation_ATPase_N"/>
    <property type="match status" value="1"/>
</dbReference>
<dbReference type="SFLD" id="SFLDS00003">
    <property type="entry name" value="Haloacid_Dehalogenase"/>
    <property type="match status" value="1"/>
</dbReference>
<accession>A0ABS2C7Z4</accession>
<dbReference type="SUPFAM" id="SSF81653">
    <property type="entry name" value="Calcium ATPase, transduction domain A"/>
    <property type="match status" value="1"/>
</dbReference>
<dbReference type="SUPFAM" id="SSF81665">
    <property type="entry name" value="Calcium ATPase, transmembrane domain M"/>
    <property type="match status" value="1"/>
</dbReference>
<dbReference type="SFLD" id="SFLDF00027">
    <property type="entry name" value="p-type_atpase"/>
    <property type="match status" value="1"/>
</dbReference>
<dbReference type="PANTHER" id="PTHR42861">
    <property type="entry name" value="CALCIUM-TRANSPORTING ATPASE"/>
    <property type="match status" value="1"/>
</dbReference>
<protein>
    <submittedName>
        <fullName evidence="10">HAD-IC family P-type ATPase</fullName>
    </submittedName>
</protein>
<dbReference type="Gene3D" id="3.40.1110.10">
    <property type="entry name" value="Calcium-transporting ATPase, cytoplasmic domain N"/>
    <property type="match status" value="1"/>
</dbReference>
<dbReference type="Pfam" id="PF08282">
    <property type="entry name" value="Hydrolase_3"/>
    <property type="match status" value="1"/>
</dbReference>
<dbReference type="Pfam" id="PF00689">
    <property type="entry name" value="Cation_ATPase_C"/>
    <property type="match status" value="1"/>
</dbReference>
<keyword evidence="11" id="KW-1185">Reference proteome</keyword>